<accession>A0A8R1IQ62</accession>
<keyword evidence="1" id="KW-0001">2Fe-2S</keyword>
<dbReference type="AlphaFoldDB" id="A0A8R1IQ62"/>
<keyword evidence="3" id="KW-0408">Iron</keyword>
<dbReference type="PROSITE" id="PS51296">
    <property type="entry name" value="RIESKE"/>
    <property type="match status" value="1"/>
</dbReference>
<dbReference type="SUPFAM" id="SSF50022">
    <property type="entry name" value="ISP domain"/>
    <property type="match status" value="1"/>
</dbReference>
<dbReference type="Proteomes" id="UP000005237">
    <property type="component" value="Unassembled WGS sequence"/>
</dbReference>
<reference evidence="8" key="1">
    <citation type="submission" date="2010-08" db="EMBL/GenBank/DDBJ databases">
        <authorList>
            <consortium name="Caenorhabditis japonica Sequencing Consortium"/>
            <person name="Wilson R.K."/>
        </authorList>
    </citation>
    <scope>NUCLEOTIDE SEQUENCE [LARGE SCALE GENOMIC DNA]</scope>
    <source>
        <strain evidence="8">DF5081</strain>
    </source>
</reference>
<dbReference type="InterPro" id="IPR036922">
    <property type="entry name" value="Rieske_2Fe-2S_sf"/>
</dbReference>
<dbReference type="Gene3D" id="2.102.10.10">
    <property type="entry name" value="Rieske [2Fe-2S] iron-sulphur domain"/>
    <property type="match status" value="1"/>
</dbReference>
<dbReference type="Gene3D" id="3.50.50.60">
    <property type="entry name" value="FAD/NAD(P)-binding domain"/>
    <property type="match status" value="1"/>
</dbReference>
<keyword evidence="2" id="KW-0479">Metal-binding</keyword>
<protein>
    <submittedName>
        <fullName evidence="7">Rieske domain-containing protein</fullName>
    </submittedName>
</protein>
<dbReference type="InterPro" id="IPR036188">
    <property type="entry name" value="FAD/NAD-bd_sf"/>
</dbReference>
<dbReference type="FunFam" id="2.102.10.10:FF:000003">
    <property type="entry name" value="apoptosis-inducing factor 3 isoform X2"/>
    <property type="match status" value="1"/>
</dbReference>
<dbReference type="InterPro" id="IPR017941">
    <property type="entry name" value="Rieske_2Fe-2S"/>
</dbReference>
<evidence type="ECO:0000256" key="1">
    <source>
        <dbReference type="ARBA" id="ARBA00022714"/>
    </source>
</evidence>
<comment type="cofactor">
    <cofactor evidence="5">
        <name>[2Fe-2S] cluster</name>
        <dbReference type="ChEBI" id="CHEBI:190135"/>
    </cofactor>
</comment>
<evidence type="ECO:0000256" key="3">
    <source>
        <dbReference type="ARBA" id="ARBA00023004"/>
    </source>
</evidence>
<keyword evidence="8" id="KW-1185">Reference proteome</keyword>
<name>A0A8R1IQ62_CAEJA</name>
<dbReference type="GO" id="GO:0051537">
    <property type="term" value="F:2 iron, 2 sulfur cluster binding"/>
    <property type="evidence" value="ECO:0007669"/>
    <property type="project" value="UniProtKB-KW"/>
</dbReference>
<dbReference type="PANTHER" id="PTHR21496">
    <property type="entry name" value="FERREDOXIN-RELATED"/>
    <property type="match status" value="1"/>
</dbReference>
<sequence>MPLCSYPPEEPECENDDSPLVEEAIANIEDVPPGTKKTFEVRGRKILVINDEGRLLAINGLCSHYNFPLENGIYAKGRIRCPLHGACFNVRTGDIEDYPGFDSLHSYQVSNQNGKIGIKTTEKKLGSDRKVRALPKMKKCDDRPVVVIGGGIAASTFIEHSRLNGLVTPIVVISEESFPPYDRVLLSKENFG</sequence>
<proteinExistence type="predicted"/>
<reference evidence="7" key="2">
    <citation type="submission" date="2022-06" db="UniProtKB">
        <authorList>
            <consortium name="EnsemblMetazoa"/>
        </authorList>
    </citation>
    <scope>IDENTIFICATION</scope>
    <source>
        <strain evidence="7">DF5081</strain>
    </source>
</reference>
<keyword evidence="4" id="KW-0411">Iron-sulfur</keyword>
<evidence type="ECO:0000313" key="8">
    <source>
        <dbReference type="Proteomes" id="UP000005237"/>
    </source>
</evidence>
<evidence type="ECO:0000256" key="2">
    <source>
        <dbReference type="ARBA" id="ARBA00022723"/>
    </source>
</evidence>
<evidence type="ECO:0000256" key="4">
    <source>
        <dbReference type="ARBA" id="ARBA00023014"/>
    </source>
</evidence>
<dbReference type="GO" id="GO:0046872">
    <property type="term" value="F:metal ion binding"/>
    <property type="evidence" value="ECO:0007669"/>
    <property type="project" value="UniProtKB-KW"/>
</dbReference>
<feature type="domain" description="Rieske" evidence="6">
    <location>
        <begin position="23"/>
        <end position="118"/>
    </location>
</feature>
<dbReference type="EnsemblMetazoa" id="CJA38586.1">
    <property type="protein sequence ID" value="CJA38586.1"/>
    <property type="gene ID" value="WBGene00214433"/>
</dbReference>
<evidence type="ECO:0000313" key="7">
    <source>
        <dbReference type="EnsemblMetazoa" id="CJA38586.1"/>
    </source>
</evidence>
<dbReference type="PANTHER" id="PTHR21496:SF0">
    <property type="entry name" value="RIESKE DOMAIN-CONTAINING PROTEIN"/>
    <property type="match status" value="1"/>
</dbReference>
<evidence type="ECO:0000256" key="5">
    <source>
        <dbReference type="ARBA" id="ARBA00034078"/>
    </source>
</evidence>
<dbReference type="Pfam" id="PF00355">
    <property type="entry name" value="Rieske"/>
    <property type="match status" value="1"/>
</dbReference>
<organism evidence="7 8">
    <name type="scientific">Caenorhabditis japonica</name>
    <dbReference type="NCBI Taxonomy" id="281687"/>
    <lineage>
        <taxon>Eukaryota</taxon>
        <taxon>Metazoa</taxon>
        <taxon>Ecdysozoa</taxon>
        <taxon>Nematoda</taxon>
        <taxon>Chromadorea</taxon>
        <taxon>Rhabditida</taxon>
        <taxon>Rhabditina</taxon>
        <taxon>Rhabditomorpha</taxon>
        <taxon>Rhabditoidea</taxon>
        <taxon>Rhabditidae</taxon>
        <taxon>Peloderinae</taxon>
        <taxon>Caenorhabditis</taxon>
    </lineage>
</organism>
<evidence type="ECO:0000259" key="6">
    <source>
        <dbReference type="PROSITE" id="PS51296"/>
    </source>
</evidence>